<dbReference type="STRING" id="1561003.Ark11_0299"/>
<dbReference type="RefSeq" id="WP_092342790.1">
    <property type="nucleotide sequence ID" value="NZ_FLSL01000089.1"/>
</dbReference>
<sequence length="120" mass="13199">MSTSDDCVFCQILRGQVPAKVVHRDDMVICFHDIRPAAPLHLLVVSRDHIESLAVVDSHHAGVLSHMLLLAGKLATEHGSPDGFRFVFNTGRIGCQEVMHLHGHILGGPDPLALRRWAVK</sequence>
<evidence type="ECO:0000256" key="1">
    <source>
        <dbReference type="PIRSR" id="PIRSR601310-1"/>
    </source>
</evidence>
<dbReference type="OrthoDB" id="9784774at2"/>
<protein>
    <submittedName>
        <fullName evidence="5">HIT family protein</fullName>
    </submittedName>
</protein>
<reference evidence="6" key="1">
    <citation type="submission" date="2015-11" db="EMBL/GenBank/DDBJ databases">
        <authorList>
            <person name="Seth-Smith H.M.B."/>
        </authorList>
    </citation>
    <scope>NUCLEOTIDE SEQUENCE [LARGE SCALE GENOMIC DNA]</scope>
    <source>
        <strain evidence="6">2013Ark11</strain>
    </source>
</reference>
<dbReference type="PRINTS" id="PR00332">
    <property type="entry name" value="HISTRIAD"/>
</dbReference>
<organism evidence="5 6">
    <name type="scientific">Candidatus Ichthyocystis hellenicum</name>
    <dbReference type="NCBI Taxonomy" id="1561003"/>
    <lineage>
        <taxon>Bacteria</taxon>
        <taxon>Pseudomonadati</taxon>
        <taxon>Pseudomonadota</taxon>
        <taxon>Betaproteobacteria</taxon>
        <taxon>Burkholderiales</taxon>
        <taxon>Candidatus Ichthyocystis</taxon>
    </lineage>
</organism>
<dbReference type="GO" id="GO:0003824">
    <property type="term" value="F:catalytic activity"/>
    <property type="evidence" value="ECO:0007669"/>
    <property type="project" value="InterPro"/>
</dbReference>
<keyword evidence="6" id="KW-1185">Reference proteome</keyword>
<dbReference type="PANTHER" id="PTHR23089">
    <property type="entry name" value="HISTIDINE TRIAD HIT PROTEIN"/>
    <property type="match status" value="1"/>
</dbReference>
<dbReference type="InterPro" id="IPR011146">
    <property type="entry name" value="HIT-like"/>
</dbReference>
<evidence type="ECO:0000313" key="5">
    <source>
        <dbReference type="EMBL" id="CUT17155.1"/>
    </source>
</evidence>
<name>A0A0S4M020_9BURK</name>
<dbReference type="InterPro" id="IPR001310">
    <property type="entry name" value="Histidine_triad_HIT"/>
</dbReference>
<feature type="short sequence motif" description="Histidine triad motif" evidence="2 3">
    <location>
        <begin position="100"/>
        <end position="104"/>
    </location>
</feature>
<evidence type="ECO:0000313" key="6">
    <source>
        <dbReference type="Proteomes" id="UP000198651"/>
    </source>
</evidence>
<dbReference type="Gene3D" id="3.30.428.10">
    <property type="entry name" value="HIT-like"/>
    <property type="match status" value="1"/>
</dbReference>
<proteinExistence type="predicted"/>
<evidence type="ECO:0000259" key="4">
    <source>
        <dbReference type="PROSITE" id="PS51084"/>
    </source>
</evidence>
<evidence type="ECO:0000256" key="3">
    <source>
        <dbReference type="PROSITE-ProRule" id="PRU00464"/>
    </source>
</evidence>
<feature type="active site" description="Tele-AMP-histidine intermediate" evidence="1">
    <location>
        <position position="102"/>
    </location>
</feature>
<dbReference type="EMBL" id="LN906597">
    <property type="protein sequence ID" value="CUT17155.1"/>
    <property type="molecule type" value="Genomic_DNA"/>
</dbReference>
<dbReference type="Proteomes" id="UP000198651">
    <property type="component" value="Chromosome I"/>
</dbReference>
<dbReference type="SUPFAM" id="SSF54197">
    <property type="entry name" value="HIT-like"/>
    <property type="match status" value="1"/>
</dbReference>
<feature type="domain" description="HIT" evidence="4">
    <location>
        <begin position="8"/>
        <end position="117"/>
    </location>
</feature>
<dbReference type="PROSITE" id="PS51084">
    <property type="entry name" value="HIT_2"/>
    <property type="match status" value="1"/>
</dbReference>
<dbReference type="AlphaFoldDB" id="A0A0S4M020"/>
<dbReference type="InterPro" id="IPR036265">
    <property type="entry name" value="HIT-like_sf"/>
</dbReference>
<gene>
    <name evidence="5" type="ORF">Ark11_0299</name>
</gene>
<evidence type="ECO:0000256" key="2">
    <source>
        <dbReference type="PIRSR" id="PIRSR601310-3"/>
    </source>
</evidence>
<accession>A0A0S4M020</accession>
<dbReference type="Pfam" id="PF11969">
    <property type="entry name" value="DcpS_C"/>
    <property type="match status" value="1"/>
</dbReference>